<evidence type="ECO:0000259" key="4">
    <source>
        <dbReference type="PROSITE" id="PS50871"/>
    </source>
</evidence>
<dbReference type="InterPro" id="IPR050822">
    <property type="entry name" value="Cerebellin_Synaptic_Org"/>
</dbReference>
<name>A0A8C7KUU3_ONCKI</name>
<evidence type="ECO:0000256" key="2">
    <source>
        <dbReference type="ARBA" id="ARBA00022525"/>
    </source>
</evidence>
<evidence type="ECO:0000256" key="3">
    <source>
        <dbReference type="ARBA" id="ARBA00022729"/>
    </source>
</evidence>
<dbReference type="Gene3D" id="2.60.120.40">
    <property type="match status" value="2"/>
</dbReference>
<keyword evidence="6" id="KW-1185">Reference proteome</keyword>
<dbReference type="PANTHER" id="PTHR22923:SF102">
    <property type="entry name" value="CEREBELLIN 13-RELATED"/>
    <property type="match status" value="1"/>
</dbReference>
<dbReference type="PANTHER" id="PTHR22923">
    <property type="entry name" value="CEREBELLIN-RELATED"/>
    <property type="match status" value="1"/>
</dbReference>
<organism evidence="5 6">
    <name type="scientific">Oncorhynchus kisutch</name>
    <name type="common">Coho salmon</name>
    <name type="synonym">Salmo kisutch</name>
    <dbReference type="NCBI Taxonomy" id="8019"/>
    <lineage>
        <taxon>Eukaryota</taxon>
        <taxon>Metazoa</taxon>
        <taxon>Chordata</taxon>
        <taxon>Craniata</taxon>
        <taxon>Vertebrata</taxon>
        <taxon>Euteleostomi</taxon>
        <taxon>Actinopterygii</taxon>
        <taxon>Neopterygii</taxon>
        <taxon>Teleostei</taxon>
        <taxon>Protacanthopterygii</taxon>
        <taxon>Salmoniformes</taxon>
        <taxon>Salmonidae</taxon>
        <taxon>Salmoninae</taxon>
        <taxon>Oncorhynchus</taxon>
    </lineage>
</organism>
<evidence type="ECO:0000256" key="1">
    <source>
        <dbReference type="ARBA" id="ARBA00004613"/>
    </source>
</evidence>
<keyword evidence="3" id="KW-0732">Signal</keyword>
<dbReference type="PROSITE" id="PS50871">
    <property type="entry name" value="C1Q"/>
    <property type="match status" value="1"/>
</dbReference>
<dbReference type="AlphaFoldDB" id="A0A8C7KUU3"/>
<dbReference type="Pfam" id="PF00386">
    <property type="entry name" value="C1q"/>
    <property type="match status" value="1"/>
</dbReference>
<comment type="subcellular location">
    <subcellularLocation>
        <location evidence="1">Secreted</location>
    </subcellularLocation>
</comment>
<dbReference type="Ensembl" id="ENSOKIT00005115138.1">
    <property type="protein sequence ID" value="ENSOKIP00005107437.1"/>
    <property type="gene ID" value="ENSOKIG00005047122.1"/>
</dbReference>
<dbReference type="PRINTS" id="PR00007">
    <property type="entry name" value="COMPLEMNTC1Q"/>
</dbReference>
<sequence length="318" mass="34733">MRTSQASQQTSPTRFVESPAMESVLAVVVLLCCCVVETQTEKLESKPKVAFSASLMVNDEHYHLGPFDKNTTVVYKKVTTNIGEAYNPDTGSVMSFVDAQSGVNFADTRVAKFWSSQTSQQSSPTQFVESPAMESVLAVVVLLCCCVVETQTESEVDGLLRELTARVQKLESECIGKPKVAFTASIRVSDEHYHLGPFEKYTTVVYKKVTTNIGEAYNPDTGVFTALVRGAYYFTFTCNVGNSGVANAALLKNGVIMAAVYEYADPISGVYHSGANGVILDLVEGDKVYVVLWRGSSIFDNSRISMFSGYLLFPIDNK</sequence>
<dbReference type="InterPro" id="IPR008983">
    <property type="entry name" value="Tumour_necrosis_fac-like_dom"/>
</dbReference>
<proteinExistence type="predicted"/>
<reference evidence="5" key="1">
    <citation type="submission" date="2025-08" db="UniProtKB">
        <authorList>
            <consortium name="Ensembl"/>
        </authorList>
    </citation>
    <scope>IDENTIFICATION</scope>
</reference>
<evidence type="ECO:0000313" key="6">
    <source>
        <dbReference type="Proteomes" id="UP000694557"/>
    </source>
</evidence>
<gene>
    <name evidence="5" type="primary">LOC109900519</name>
</gene>
<evidence type="ECO:0000313" key="5">
    <source>
        <dbReference type="Ensembl" id="ENSOKIP00005107437.1"/>
    </source>
</evidence>
<dbReference type="GeneTree" id="ENSGT00950000183116"/>
<reference evidence="5" key="2">
    <citation type="submission" date="2025-09" db="UniProtKB">
        <authorList>
            <consortium name="Ensembl"/>
        </authorList>
    </citation>
    <scope>IDENTIFICATION</scope>
</reference>
<dbReference type="Proteomes" id="UP000694557">
    <property type="component" value="Unassembled WGS sequence"/>
</dbReference>
<dbReference type="GO" id="GO:0005576">
    <property type="term" value="C:extracellular region"/>
    <property type="evidence" value="ECO:0007669"/>
    <property type="project" value="UniProtKB-SubCell"/>
</dbReference>
<protein>
    <submittedName>
        <fullName evidence="5">Complement C1q-like protein 2</fullName>
    </submittedName>
</protein>
<keyword evidence="2" id="KW-0964">Secreted</keyword>
<dbReference type="InterPro" id="IPR001073">
    <property type="entry name" value="C1q_dom"/>
</dbReference>
<dbReference type="SUPFAM" id="SSF49842">
    <property type="entry name" value="TNF-like"/>
    <property type="match status" value="2"/>
</dbReference>
<feature type="domain" description="C1q" evidence="4">
    <location>
        <begin position="175"/>
        <end position="318"/>
    </location>
</feature>
<dbReference type="SMART" id="SM00110">
    <property type="entry name" value="C1Q"/>
    <property type="match status" value="1"/>
</dbReference>
<accession>A0A8C7KUU3</accession>